<keyword evidence="10" id="KW-1133">Transmembrane helix</keyword>
<dbReference type="EMBL" id="JAMFTS010000002">
    <property type="protein sequence ID" value="KAJ4793941.1"/>
    <property type="molecule type" value="Genomic_DNA"/>
</dbReference>
<dbReference type="InterPro" id="IPR017972">
    <property type="entry name" value="Cyt_P450_CS"/>
</dbReference>
<dbReference type="GO" id="GO:0005506">
    <property type="term" value="F:iron ion binding"/>
    <property type="evidence" value="ECO:0007669"/>
    <property type="project" value="InterPro"/>
</dbReference>
<proteinExistence type="inferred from homology"/>
<comment type="cofactor">
    <cofactor evidence="1 8">
        <name>heme</name>
        <dbReference type="ChEBI" id="CHEBI:30413"/>
    </cofactor>
</comment>
<name>A0AAV8FRA7_9POAL</name>
<keyword evidence="6 8" id="KW-0408">Iron</keyword>
<dbReference type="PANTHER" id="PTHR47955:SF8">
    <property type="entry name" value="CYTOCHROME P450 71D11-LIKE"/>
    <property type="match status" value="1"/>
</dbReference>
<dbReference type="GO" id="GO:0004497">
    <property type="term" value="F:monooxygenase activity"/>
    <property type="evidence" value="ECO:0007669"/>
    <property type="project" value="UniProtKB-KW"/>
</dbReference>
<evidence type="ECO:0000256" key="6">
    <source>
        <dbReference type="ARBA" id="ARBA00023004"/>
    </source>
</evidence>
<evidence type="ECO:0000256" key="3">
    <source>
        <dbReference type="ARBA" id="ARBA00022617"/>
    </source>
</evidence>
<evidence type="ECO:0000256" key="7">
    <source>
        <dbReference type="ARBA" id="ARBA00023033"/>
    </source>
</evidence>
<dbReference type="GO" id="GO:0016102">
    <property type="term" value="P:diterpenoid biosynthetic process"/>
    <property type="evidence" value="ECO:0007669"/>
    <property type="project" value="UniProtKB-ARBA"/>
</dbReference>
<evidence type="ECO:0000256" key="9">
    <source>
        <dbReference type="RuleBase" id="RU000461"/>
    </source>
</evidence>
<dbReference type="SUPFAM" id="SSF48264">
    <property type="entry name" value="Cytochrome P450"/>
    <property type="match status" value="1"/>
</dbReference>
<evidence type="ECO:0000256" key="5">
    <source>
        <dbReference type="ARBA" id="ARBA00023002"/>
    </source>
</evidence>
<evidence type="ECO:0000256" key="10">
    <source>
        <dbReference type="SAM" id="Phobius"/>
    </source>
</evidence>
<dbReference type="Proteomes" id="UP001140206">
    <property type="component" value="Chromosome 2"/>
</dbReference>
<accession>A0AAV8FRA7</accession>
<evidence type="ECO:0000256" key="4">
    <source>
        <dbReference type="ARBA" id="ARBA00022723"/>
    </source>
</evidence>
<dbReference type="InterPro" id="IPR036396">
    <property type="entry name" value="Cyt_P450_sf"/>
</dbReference>
<keyword evidence="3 8" id="KW-0349">Heme</keyword>
<evidence type="ECO:0000256" key="1">
    <source>
        <dbReference type="ARBA" id="ARBA00001971"/>
    </source>
</evidence>
<keyword evidence="10" id="KW-0472">Membrane</keyword>
<dbReference type="InterPro" id="IPR001128">
    <property type="entry name" value="Cyt_P450"/>
</dbReference>
<gene>
    <name evidence="11" type="ORF">LUZ62_045187</name>
</gene>
<dbReference type="Gene3D" id="1.10.630.10">
    <property type="entry name" value="Cytochrome P450"/>
    <property type="match status" value="1"/>
</dbReference>
<dbReference type="InterPro" id="IPR002401">
    <property type="entry name" value="Cyt_P450_E_grp-I"/>
</dbReference>
<evidence type="ECO:0000256" key="8">
    <source>
        <dbReference type="PIRSR" id="PIRSR602401-1"/>
    </source>
</evidence>
<dbReference type="Pfam" id="PF00067">
    <property type="entry name" value="p450"/>
    <property type="match status" value="1"/>
</dbReference>
<dbReference type="GO" id="GO:0020037">
    <property type="term" value="F:heme binding"/>
    <property type="evidence" value="ECO:0007669"/>
    <property type="project" value="InterPro"/>
</dbReference>
<dbReference type="GO" id="GO:0016705">
    <property type="term" value="F:oxidoreductase activity, acting on paired donors, with incorporation or reduction of molecular oxygen"/>
    <property type="evidence" value="ECO:0007669"/>
    <property type="project" value="InterPro"/>
</dbReference>
<dbReference type="CDD" id="cd11072">
    <property type="entry name" value="CYP71-like"/>
    <property type="match status" value="1"/>
</dbReference>
<dbReference type="FunFam" id="1.10.630.10:FF:000008">
    <property type="entry name" value="Cytochrome P450 71D8"/>
    <property type="match status" value="1"/>
</dbReference>
<keyword evidence="5 9" id="KW-0560">Oxidoreductase</keyword>
<comment type="caution">
    <text evidence="11">The sequence shown here is derived from an EMBL/GenBank/DDBJ whole genome shotgun (WGS) entry which is preliminary data.</text>
</comment>
<keyword evidence="12" id="KW-1185">Reference proteome</keyword>
<organism evidence="11 12">
    <name type="scientific">Rhynchospora pubera</name>
    <dbReference type="NCBI Taxonomy" id="906938"/>
    <lineage>
        <taxon>Eukaryota</taxon>
        <taxon>Viridiplantae</taxon>
        <taxon>Streptophyta</taxon>
        <taxon>Embryophyta</taxon>
        <taxon>Tracheophyta</taxon>
        <taxon>Spermatophyta</taxon>
        <taxon>Magnoliopsida</taxon>
        <taxon>Liliopsida</taxon>
        <taxon>Poales</taxon>
        <taxon>Cyperaceae</taxon>
        <taxon>Cyperoideae</taxon>
        <taxon>Rhynchosporeae</taxon>
        <taxon>Rhynchospora</taxon>
    </lineage>
</organism>
<evidence type="ECO:0000256" key="2">
    <source>
        <dbReference type="ARBA" id="ARBA00010617"/>
    </source>
</evidence>
<reference evidence="11" key="1">
    <citation type="submission" date="2022-08" db="EMBL/GenBank/DDBJ databases">
        <authorList>
            <person name="Marques A."/>
        </authorList>
    </citation>
    <scope>NUCLEOTIDE SEQUENCE</scope>
    <source>
        <strain evidence="11">RhyPub2mFocal</strain>
        <tissue evidence="11">Leaves</tissue>
    </source>
</reference>
<evidence type="ECO:0000313" key="11">
    <source>
        <dbReference type="EMBL" id="KAJ4793941.1"/>
    </source>
</evidence>
<protein>
    <submittedName>
        <fullName evidence="11">Cytochrome P450 family 71 polypeptide</fullName>
    </submittedName>
</protein>
<feature type="transmembrane region" description="Helical" evidence="10">
    <location>
        <begin position="6"/>
        <end position="24"/>
    </location>
</feature>
<keyword evidence="10" id="KW-0812">Transmembrane</keyword>
<keyword evidence="7 9" id="KW-0503">Monooxygenase</keyword>
<sequence length="505" mass="57404">MDFLIYVPLLLFSLLLCLLLYLLFMPKTNHPRYPPGPRPLPLIGNIHNINGSLQHHAMRDLSRQYGPLMLLHLGPSPTIVVSSPDAAREIMKTHDVSFASRPISTTVGIFTRGGKGINFTSYGEHWRQMRKICVLELLSTRRVQSYRSIREEEVDNLVKYVNSCASHCQHVNLSKRLISTMNDITTRSIIGNKCKKQDMFLRELDATLKVVAGFDLTDLFPSSRLARLVSSGAKIAERSKQEIDRILDEVIVQHKERMIATGESKEEDLLSILLRLHDEETLENPLDMDKIRAVILDLFGAGSETSSTTLEWAMSELVRNPTTMQKAQSEVRRILKGRRTVSESDLNKLHYMHFVIKETLRLHPPAPLLLPRECCESCRIFDYDIPKGTRVFINAWAIGRDPKYWEDPEEFKPERFMNSSTDFKGNDFEFIPFGSGRRMCAGVSFGLASVELVLANLLFHFDWKLGDGLKPEEIDMSESIGLTARRKTPLLLFAVPCETDMGING</sequence>
<dbReference type="PANTHER" id="PTHR47955">
    <property type="entry name" value="CYTOCHROME P450 FAMILY 71 PROTEIN"/>
    <property type="match status" value="1"/>
</dbReference>
<dbReference type="AlphaFoldDB" id="A0AAV8FRA7"/>
<dbReference type="PROSITE" id="PS00086">
    <property type="entry name" value="CYTOCHROME_P450"/>
    <property type="match status" value="1"/>
</dbReference>
<feature type="binding site" description="axial binding residue" evidence="8">
    <location>
        <position position="440"/>
    </location>
    <ligand>
        <name>heme</name>
        <dbReference type="ChEBI" id="CHEBI:30413"/>
    </ligand>
    <ligandPart>
        <name>Fe</name>
        <dbReference type="ChEBI" id="CHEBI:18248"/>
    </ligandPart>
</feature>
<evidence type="ECO:0000313" key="12">
    <source>
        <dbReference type="Proteomes" id="UP001140206"/>
    </source>
</evidence>
<comment type="similarity">
    <text evidence="2 9">Belongs to the cytochrome P450 family.</text>
</comment>
<dbReference type="PRINTS" id="PR00385">
    <property type="entry name" value="P450"/>
</dbReference>
<dbReference type="PRINTS" id="PR00463">
    <property type="entry name" value="EP450I"/>
</dbReference>
<keyword evidence="4 8" id="KW-0479">Metal-binding</keyword>